<dbReference type="SUPFAM" id="SSF53271">
    <property type="entry name" value="PRTase-like"/>
    <property type="match status" value="1"/>
</dbReference>
<evidence type="ECO:0000313" key="3">
    <source>
        <dbReference type="Proteomes" id="UP001499987"/>
    </source>
</evidence>
<dbReference type="Gene3D" id="3.30.1310.20">
    <property type="entry name" value="PRTase-like"/>
    <property type="match status" value="1"/>
</dbReference>
<organism evidence="2 3">
    <name type="scientific">Kitasatospora arboriphila</name>
    <dbReference type="NCBI Taxonomy" id="258052"/>
    <lineage>
        <taxon>Bacteria</taxon>
        <taxon>Bacillati</taxon>
        <taxon>Actinomycetota</taxon>
        <taxon>Actinomycetes</taxon>
        <taxon>Kitasatosporales</taxon>
        <taxon>Streptomycetaceae</taxon>
        <taxon>Kitasatospora</taxon>
    </lineage>
</organism>
<accession>A0ABN1TNT0</accession>
<keyword evidence="3" id="KW-1185">Reference proteome</keyword>
<dbReference type="InterPro" id="IPR029057">
    <property type="entry name" value="PRTase-like"/>
</dbReference>
<reference evidence="2 3" key="1">
    <citation type="journal article" date="2019" name="Int. J. Syst. Evol. Microbiol.">
        <title>The Global Catalogue of Microorganisms (GCM) 10K type strain sequencing project: providing services to taxonomists for standard genome sequencing and annotation.</title>
        <authorList>
            <consortium name="The Broad Institute Genomics Platform"/>
            <consortium name="The Broad Institute Genome Sequencing Center for Infectious Disease"/>
            <person name="Wu L."/>
            <person name="Ma J."/>
        </authorList>
    </citation>
    <scope>NUCLEOTIDE SEQUENCE [LARGE SCALE GENOMIC DNA]</scope>
    <source>
        <strain evidence="2 3">JCM 13002</strain>
    </source>
</reference>
<sequence length="216" mass="23225">MRFHDREQAGRDLAEALCRQLGGVPPDPLVLALPPGGVPVGAAVATVLGAQFDVLVARLVRAPDSPEVPVGALLPGTPPQWQEHALRTMGLTKQRLAGEVADGRAEVDRCEALYREDRPFPRVRGRTVILVGDGLATGVVARAALCRLREQRPARLIMAAPVSAARATAAVQPVADELVCPHRSWYLRDVGDWYEDFHPPSDREVLDAMATVPAAS</sequence>
<dbReference type="Proteomes" id="UP001499987">
    <property type="component" value="Unassembled WGS sequence"/>
</dbReference>
<dbReference type="InterPro" id="IPR000836">
    <property type="entry name" value="PRTase_dom"/>
</dbReference>
<protein>
    <recommendedName>
        <fullName evidence="1">Phosphoribosyltransferase domain-containing protein</fullName>
    </recommendedName>
</protein>
<evidence type="ECO:0000313" key="2">
    <source>
        <dbReference type="EMBL" id="GAA1096066.1"/>
    </source>
</evidence>
<dbReference type="Pfam" id="PF00156">
    <property type="entry name" value="Pribosyltran"/>
    <property type="match status" value="1"/>
</dbReference>
<evidence type="ECO:0000259" key="1">
    <source>
        <dbReference type="Pfam" id="PF00156"/>
    </source>
</evidence>
<comment type="caution">
    <text evidence="2">The sequence shown here is derived from an EMBL/GenBank/DDBJ whole genome shotgun (WGS) entry which is preliminary data.</text>
</comment>
<dbReference type="RefSeq" id="WP_344625357.1">
    <property type="nucleotide sequence ID" value="NZ_BAAALD010000043.1"/>
</dbReference>
<proteinExistence type="predicted"/>
<dbReference type="EMBL" id="BAAALD010000043">
    <property type="protein sequence ID" value="GAA1096066.1"/>
    <property type="molecule type" value="Genomic_DNA"/>
</dbReference>
<gene>
    <name evidence="2" type="ORF">GCM10009663_44050</name>
</gene>
<feature type="domain" description="Phosphoribosyltransferase" evidence="1">
    <location>
        <begin position="6"/>
        <end position="182"/>
    </location>
</feature>
<dbReference type="Gene3D" id="3.40.50.2020">
    <property type="match status" value="1"/>
</dbReference>
<name>A0ABN1TNT0_9ACTN</name>